<keyword evidence="3 6" id="KW-0285">Flavoprotein</keyword>
<dbReference type="InterPro" id="IPR036250">
    <property type="entry name" value="AcylCo_DH-like_C"/>
</dbReference>
<comment type="caution">
    <text evidence="10">The sequence shown here is derived from an EMBL/GenBank/DDBJ whole genome shotgun (WGS) entry which is preliminary data.</text>
</comment>
<dbReference type="InterPro" id="IPR052161">
    <property type="entry name" value="Mycobact_Acyl-CoA_DH"/>
</dbReference>
<dbReference type="GO" id="GO:0005886">
    <property type="term" value="C:plasma membrane"/>
    <property type="evidence" value="ECO:0007669"/>
    <property type="project" value="TreeGrafter"/>
</dbReference>
<keyword evidence="5 6" id="KW-0560">Oxidoreductase</keyword>
<dbReference type="Pfam" id="PF02770">
    <property type="entry name" value="Acyl-CoA_dh_M"/>
    <property type="match status" value="1"/>
</dbReference>
<dbReference type="Pfam" id="PF02771">
    <property type="entry name" value="Acyl-CoA_dh_N"/>
    <property type="match status" value="1"/>
</dbReference>
<dbReference type="PANTHER" id="PTHR43292">
    <property type="entry name" value="ACYL-COA DEHYDROGENASE"/>
    <property type="match status" value="1"/>
</dbReference>
<evidence type="ECO:0000259" key="9">
    <source>
        <dbReference type="Pfam" id="PF02771"/>
    </source>
</evidence>
<feature type="domain" description="Acyl-CoA dehydrogenase/oxidase N-terminal" evidence="9">
    <location>
        <begin position="9"/>
        <end position="130"/>
    </location>
</feature>
<sequence length="391" mass="42947">MTEMPADPDAFRTAVRAWLEENCPPGARGLAQTPANSVWGGRNPTFPSEDQRIWMERMAERGWTVPEWPTEYGGGGLNKRQAAILAQEMQRIKAHSPLASLGIWMLGPALLEFGTEQQKKKYLPDIARGKIRWAQGYSEPGAGSDLASVQTRGELKDGQWVVNGQKIWTTNGDKCDMIFALVRTEPEAPKHLGISLLLIDMDQPGVTTRPIELLNGDAHFTATFFDDATSDADNIVGERGQGWSVAKFLLGHERAMIGSSSAGGLNESLPDAVRRTLGVEALREDPALRHEIAKNLIGSWVLDIAMERLGDQARARAMNPHTPSVLKLIGTELNYRRSELMTALNGIERMTLGDSDTRHWLAAPANCIAGGSNEIQLNILAKRALELPEQK</sequence>
<feature type="domain" description="Acyl-CoA oxidase/dehydrogenase middle" evidence="8">
    <location>
        <begin position="134"/>
        <end position="213"/>
    </location>
</feature>
<evidence type="ECO:0000256" key="6">
    <source>
        <dbReference type="RuleBase" id="RU362125"/>
    </source>
</evidence>
<dbReference type="InterPro" id="IPR009075">
    <property type="entry name" value="AcylCo_DH/oxidase_C"/>
</dbReference>
<keyword evidence="4 6" id="KW-0274">FAD</keyword>
<dbReference type="InterPro" id="IPR013786">
    <property type="entry name" value="AcylCoA_DH/ox_N"/>
</dbReference>
<dbReference type="AlphaFoldDB" id="G6ECI5"/>
<evidence type="ECO:0000259" key="7">
    <source>
        <dbReference type="Pfam" id="PF00441"/>
    </source>
</evidence>
<dbReference type="GO" id="GO:0050660">
    <property type="term" value="F:flavin adenine dinucleotide binding"/>
    <property type="evidence" value="ECO:0007669"/>
    <property type="project" value="InterPro"/>
</dbReference>
<dbReference type="Pfam" id="PF00441">
    <property type="entry name" value="Acyl-CoA_dh_1"/>
    <property type="match status" value="1"/>
</dbReference>
<keyword evidence="11" id="KW-1185">Reference proteome</keyword>
<comment type="cofactor">
    <cofactor evidence="1 6">
        <name>FAD</name>
        <dbReference type="ChEBI" id="CHEBI:57692"/>
    </cofactor>
</comment>
<dbReference type="InterPro" id="IPR037069">
    <property type="entry name" value="AcylCoA_DH/ox_N_sf"/>
</dbReference>
<dbReference type="Gene3D" id="1.20.140.10">
    <property type="entry name" value="Butyryl-CoA Dehydrogenase, subunit A, domain 3"/>
    <property type="match status" value="1"/>
</dbReference>
<dbReference type="PANTHER" id="PTHR43292:SF3">
    <property type="entry name" value="ACYL-COA DEHYDROGENASE FADE29"/>
    <property type="match status" value="1"/>
</dbReference>
<evidence type="ECO:0000313" key="10">
    <source>
        <dbReference type="EMBL" id="EHJ60896.1"/>
    </source>
</evidence>
<name>G6ECI5_9SPHN</name>
<dbReference type="Proteomes" id="UP000004030">
    <property type="component" value="Unassembled WGS sequence"/>
</dbReference>
<dbReference type="STRING" id="1088721.JI59_09805"/>
<evidence type="ECO:0000256" key="3">
    <source>
        <dbReference type="ARBA" id="ARBA00022630"/>
    </source>
</evidence>
<dbReference type="Gene3D" id="2.40.110.10">
    <property type="entry name" value="Butyryl-CoA Dehydrogenase, subunit A, domain 2"/>
    <property type="match status" value="1"/>
</dbReference>
<evidence type="ECO:0000313" key="11">
    <source>
        <dbReference type="Proteomes" id="UP000004030"/>
    </source>
</evidence>
<dbReference type="FunFam" id="2.40.110.10:FF:000011">
    <property type="entry name" value="Acyl-CoA dehydrogenase FadE34"/>
    <property type="match status" value="1"/>
</dbReference>
<protein>
    <submittedName>
        <fullName evidence="10">Acyl-CoA dehydrogenase, middle domain protein</fullName>
    </submittedName>
</protein>
<proteinExistence type="inferred from homology"/>
<dbReference type="EMBL" id="AGFM01000029">
    <property type="protein sequence ID" value="EHJ60896.1"/>
    <property type="molecule type" value="Genomic_DNA"/>
</dbReference>
<dbReference type="SUPFAM" id="SSF47203">
    <property type="entry name" value="Acyl-CoA dehydrogenase C-terminal domain-like"/>
    <property type="match status" value="1"/>
</dbReference>
<feature type="domain" description="Acyl-CoA dehydrogenase/oxidase C-terminal" evidence="7">
    <location>
        <begin position="240"/>
        <end position="384"/>
    </location>
</feature>
<reference evidence="10 11" key="1">
    <citation type="journal article" date="2012" name="J. Bacteriol.">
        <title>Genome sequence of benzo(a)pyrene-degrading bacterium Novosphingobium pentaromativorans US6-1.</title>
        <authorList>
            <person name="Luo Y.R."/>
            <person name="Kang S.G."/>
            <person name="Kim S.J."/>
            <person name="Kim M.R."/>
            <person name="Li N."/>
            <person name="Lee J.H."/>
            <person name="Kwon K.K."/>
        </authorList>
    </citation>
    <scope>NUCLEOTIDE SEQUENCE [LARGE SCALE GENOMIC DNA]</scope>
    <source>
        <strain evidence="10 11">US6-1</strain>
    </source>
</reference>
<dbReference type="eggNOG" id="COG1960">
    <property type="taxonomic scope" value="Bacteria"/>
</dbReference>
<dbReference type="PATRIC" id="fig|1088721.3.peg.2035"/>
<evidence type="ECO:0000256" key="1">
    <source>
        <dbReference type="ARBA" id="ARBA00001974"/>
    </source>
</evidence>
<comment type="similarity">
    <text evidence="2 6">Belongs to the acyl-CoA dehydrogenase family.</text>
</comment>
<dbReference type="InterPro" id="IPR046373">
    <property type="entry name" value="Acyl-CoA_Oxase/DH_mid-dom_sf"/>
</dbReference>
<accession>G6ECI5</accession>
<dbReference type="InterPro" id="IPR009100">
    <property type="entry name" value="AcylCoA_DH/oxidase_NM_dom_sf"/>
</dbReference>
<dbReference type="Gene3D" id="1.10.540.10">
    <property type="entry name" value="Acyl-CoA dehydrogenase/oxidase, N-terminal domain"/>
    <property type="match status" value="1"/>
</dbReference>
<evidence type="ECO:0000259" key="8">
    <source>
        <dbReference type="Pfam" id="PF02770"/>
    </source>
</evidence>
<evidence type="ECO:0000256" key="5">
    <source>
        <dbReference type="ARBA" id="ARBA00023002"/>
    </source>
</evidence>
<dbReference type="GO" id="GO:0016627">
    <property type="term" value="F:oxidoreductase activity, acting on the CH-CH group of donors"/>
    <property type="evidence" value="ECO:0007669"/>
    <property type="project" value="InterPro"/>
</dbReference>
<evidence type="ECO:0000256" key="2">
    <source>
        <dbReference type="ARBA" id="ARBA00009347"/>
    </source>
</evidence>
<dbReference type="SUPFAM" id="SSF56645">
    <property type="entry name" value="Acyl-CoA dehydrogenase NM domain-like"/>
    <property type="match status" value="1"/>
</dbReference>
<evidence type="ECO:0000256" key="4">
    <source>
        <dbReference type="ARBA" id="ARBA00022827"/>
    </source>
</evidence>
<dbReference type="InterPro" id="IPR006091">
    <property type="entry name" value="Acyl-CoA_Oxase/DH_mid-dom"/>
</dbReference>
<gene>
    <name evidence="10" type="ORF">NSU_2056</name>
</gene>
<organism evidence="10 11">
    <name type="scientific">Novosphingobium pentaromativorans US6-1</name>
    <dbReference type="NCBI Taxonomy" id="1088721"/>
    <lineage>
        <taxon>Bacteria</taxon>
        <taxon>Pseudomonadati</taxon>
        <taxon>Pseudomonadota</taxon>
        <taxon>Alphaproteobacteria</taxon>
        <taxon>Sphingomonadales</taxon>
        <taxon>Sphingomonadaceae</taxon>
        <taxon>Novosphingobium</taxon>
    </lineage>
</organism>